<reference evidence="1 2" key="1">
    <citation type="submission" date="2020-08" db="EMBL/GenBank/DDBJ databases">
        <title>Sequencing the genomes of 1000 actinobacteria strains.</title>
        <authorList>
            <person name="Klenk H.-P."/>
        </authorList>
    </citation>
    <scope>NUCLEOTIDE SEQUENCE [LARGE SCALE GENOMIC DNA]</scope>
    <source>
        <strain evidence="1 2">DSM 45362</strain>
    </source>
</reference>
<dbReference type="Proteomes" id="UP000587527">
    <property type="component" value="Unassembled WGS sequence"/>
</dbReference>
<dbReference type="AlphaFoldDB" id="A0A841BEN7"/>
<accession>A0A841BEN7</accession>
<dbReference type="RefSeq" id="WP_184832421.1">
    <property type="nucleotide sequence ID" value="NZ_JACHMN010000001.1"/>
</dbReference>
<name>A0A841BEN7_9ACTN</name>
<organism evidence="1 2">
    <name type="scientific">Allocatelliglobosispora scoriae</name>
    <dbReference type="NCBI Taxonomy" id="643052"/>
    <lineage>
        <taxon>Bacteria</taxon>
        <taxon>Bacillati</taxon>
        <taxon>Actinomycetota</taxon>
        <taxon>Actinomycetes</taxon>
        <taxon>Micromonosporales</taxon>
        <taxon>Micromonosporaceae</taxon>
        <taxon>Allocatelliglobosispora</taxon>
    </lineage>
</organism>
<comment type="caution">
    <text evidence="1">The sequence shown here is derived from an EMBL/GenBank/DDBJ whole genome shotgun (WGS) entry which is preliminary data.</text>
</comment>
<keyword evidence="2" id="KW-1185">Reference proteome</keyword>
<proteinExistence type="predicted"/>
<protein>
    <submittedName>
        <fullName evidence="1">Uncharacterized protein</fullName>
    </submittedName>
</protein>
<dbReference type="EMBL" id="JACHMN010000001">
    <property type="protein sequence ID" value="MBB5867547.1"/>
    <property type="molecule type" value="Genomic_DNA"/>
</dbReference>
<gene>
    <name evidence="1" type="ORF">F4553_000926</name>
</gene>
<evidence type="ECO:0000313" key="2">
    <source>
        <dbReference type="Proteomes" id="UP000587527"/>
    </source>
</evidence>
<evidence type="ECO:0000313" key="1">
    <source>
        <dbReference type="EMBL" id="MBB5867547.1"/>
    </source>
</evidence>
<sequence>MRESTGWVLRSIEAVDGTTYRVALAAEGQADQEFVFAADQVSVAGRPVVVVSCLEFAERTAGDPGAARGVLNAVMTFHTTRSVALALDRPPATRAF</sequence>